<evidence type="ECO:0000313" key="2">
    <source>
        <dbReference type="Proteomes" id="UP000176260"/>
    </source>
</evidence>
<comment type="caution">
    <text evidence="1">The sequence shown here is derived from an EMBL/GenBank/DDBJ whole genome shotgun (WGS) entry which is preliminary data.</text>
</comment>
<dbReference type="Gene3D" id="1.10.3210.10">
    <property type="entry name" value="Hypothetical protein af1432"/>
    <property type="match status" value="1"/>
</dbReference>
<sequence length="295" mass="34644">MVSDRVILKNQVARNFEAFAPETKNLIWTVASGLAPTGTNEHIGYLAENLRHSDFVIEAAKKLIQGEPLVINWEDCLWLVMEECLKSYHEETYRHLLRMRQIMMEMFKMLAKQDPCQMDDFGHPEFHQLNHFTLTKRDKMHLIWGASYHDICRMGYPVEYWNTQGAFSSEQRLMLEYHARLFFNLGEFFNVDPKVIALSLLHHFPNKHYPQNGNVSRYQHWIKQSKFSYMLKLLVTVDVYCGATDWRSYRAERWGHQKVIRETLPTELAEGVGMGFVPFLEALHRQQGGTALFIN</sequence>
<proteinExistence type="predicted"/>
<gene>
    <name evidence="1" type="ORF">A2Y67_00120</name>
</gene>
<reference evidence="1 2" key="1">
    <citation type="journal article" date="2016" name="Nat. Commun.">
        <title>Thousands of microbial genomes shed light on interconnected biogeochemical processes in an aquifer system.</title>
        <authorList>
            <person name="Anantharaman K."/>
            <person name="Brown C.T."/>
            <person name="Hug L.A."/>
            <person name="Sharon I."/>
            <person name="Castelle C.J."/>
            <person name="Probst A.J."/>
            <person name="Thomas B.C."/>
            <person name="Singh A."/>
            <person name="Wilkins M.J."/>
            <person name="Karaoz U."/>
            <person name="Brodie E.L."/>
            <person name="Williams K.H."/>
            <person name="Hubbard S.S."/>
            <person name="Banfield J.F."/>
        </authorList>
    </citation>
    <scope>NUCLEOTIDE SEQUENCE [LARGE SCALE GENOMIC DNA]</scope>
</reference>
<organism evidence="1 2">
    <name type="scientific">Candidatus Buchananbacteria bacterium RBG_13_39_9</name>
    <dbReference type="NCBI Taxonomy" id="1797531"/>
    <lineage>
        <taxon>Bacteria</taxon>
        <taxon>Candidatus Buchananiibacteriota</taxon>
    </lineage>
</organism>
<accession>A0A1G1XS45</accession>
<dbReference type="SUPFAM" id="SSF109604">
    <property type="entry name" value="HD-domain/PDEase-like"/>
    <property type="match status" value="1"/>
</dbReference>
<dbReference type="AlphaFoldDB" id="A0A1G1XS45"/>
<protein>
    <recommendedName>
        <fullName evidence="3">HD domain-containing protein</fullName>
    </recommendedName>
</protein>
<dbReference type="Proteomes" id="UP000176260">
    <property type="component" value="Unassembled WGS sequence"/>
</dbReference>
<evidence type="ECO:0000313" key="1">
    <source>
        <dbReference type="EMBL" id="OGY42436.1"/>
    </source>
</evidence>
<name>A0A1G1XS45_9BACT</name>
<dbReference type="EMBL" id="MHIA01000013">
    <property type="protein sequence ID" value="OGY42436.1"/>
    <property type="molecule type" value="Genomic_DNA"/>
</dbReference>
<evidence type="ECO:0008006" key="3">
    <source>
        <dbReference type="Google" id="ProtNLM"/>
    </source>
</evidence>